<organism evidence="2 3">
    <name type="scientific">Nocardia bovistercoris</name>
    <dbReference type="NCBI Taxonomy" id="2785916"/>
    <lineage>
        <taxon>Bacteria</taxon>
        <taxon>Bacillati</taxon>
        <taxon>Actinomycetota</taxon>
        <taxon>Actinomycetes</taxon>
        <taxon>Mycobacteriales</taxon>
        <taxon>Nocardiaceae</taxon>
        <taxon>Nocardia</taxon>
    </lineage>
</organism>
<keyword evidence="3" id="KW-1185">Reference proteome</keyword>
<dbReference type="AlphaFoldDB" id="A0A931I8W3"/>
<evidence type="ECO:0000256" key="1">
    <source>
        <dbReference type="ARBA" id="ARBA00023186"/>
    </source>
</evidence>
<keyword evidence="1" id="KW-0143">Chaperone</keyword>
<dbReference type="GO" id="GO:0016151">
    <property type="term" value="F:nickel cation binding"/>
    <property type="evidence" value="ECO:0007669"/>
    <property type="project" value="InterPro"/>
</dbReference>
<sequence>MTPRIPLLRTELRISVRAGESARVHASGGLAARRTGPDAVHLIGTAATPLGGDELDITVEVGPGARLVLRSVAASIALPGAATVSSSARWHFEVGAGGFLDVDLEPMVVAGGARHRVRSTVAFAGDAAIRLRERVQIGRAGERDGGWRGDLIADVDGVPLLRHRLELGAGGVTDDALASARALDSELVYPDDRPAAVLGAGAVRVPLAAGGSLFTGVAGALPVPGRAGTWSGAGRSTAVSVG</sequence>
<comment type="caution">
    <text evidence="2">The sequence shown here is derived from an EMBL/GenBank/DDBJ whole genome shotgun (WGS) entry which is preliminary data.</text>
</comment>
<dbReference type="InterPro" id="IPR002669">
    <property type="entry name" value="UreD"/>
</dbReference>
<proteinExistence type="predicted"/>
<dbReference type="Proteomes" id="UP000655751">
    <property type="component" value="Unassembled WGS sequence"/>
</dbReference>
<evidence type="ECO:0000313" key="2">
    <source>
        <dbReference type="EMBL" id="MBH0776251.1"/>
    </source>
</evidence>
<name>A0A931I8W3_9NOCA</name>
<protein>
    <submittedName>
        <fullName evidence="2">Urease accessory protein UreD</fullName>
    </submittedName>
</protein>
<reference evidence="2" key="1">
    <citation type="submission" date="2020-11" db="EMBL/GenBank/DDBJ databases">
        <title>Nocardia NEAU-351.nov., a novel actinomycete isolated from the cow dung.</title>
        <authorList>
            <person name="Zhang X."/>
        </authorList>
    </citation>
    <scope>NUCLEOTIDE SEQUENCE</scope>
    <source>
        <strain evidence="2">NEAU-351</strain>
    </source>
</reference>
<accession>A0A931I8W3</accession>
<dbReference type="EMBL" id="JADMLG010000003">
    <property type="protein sequence ID" value="MBH0776251.1"/>
    <property type="molecule type" value="Genomic_DNA"/>
</dbReference>
<gene>
    <name evidence="2" type="ORF">IT779_08150</name>
</gene>
<dbReference type="Pfam" id="PF01774">
    <property type="entry name" value="UreD"/>
    <property type="match status" value="1"/>
</dbReference>
<evidence type="ECO:0000313" key="3">
    <source>
        <dbReference type="Proteomes" id="UP000655751"/>
    </source>
</evidence>